<keyword evidence="5" id="KW-0410">Iron transport</keyword>
<evidence type="ECO:0000313" key="20">
    <source>
        <dbReference type="EMBL" id="GAA4028826.1"/>
    </source>
</evidence>
<dbReference type="Gene3D" id="2.170.130.10">
    <property type="entry name" value="TonB-dependent receptor, plug domain"/>
    <property type="match status" value="1"/>
</dbReference>
<evidence type="ECO:0000256" key="6">
    <source>
        <dbReference type="ARBA" id="ARBA00022692"/>
    </source>
</evidence>
<dbReference type="CDD" id="cd01347">
    <property type="entry name" value="ligand_gated_channel"/>
    <property type="match status" value="1"/>
</dbReference>
<dbReference type="PANTHER" id="PTHR32552">
    <property type="entry name" value="FERRICHROME IRON RECEPTOR-RELATED"/>
    <property type="match status" value="1"/>
</dbReference>
<dbReference type="PANTHER" id="PTHR32552:SF83">
    <property type="entry name" value="BLR3904 PROTEIN"/>
    <property type="match status" value="1"/>
</dbReference>
<keyword evidence="12 20" id="KW-0675">Receptor</keyword>
<evidence type="ECO:0000256" key="3">
    <source>
        <dbReference type="ARBA" id="ARBA00022448"/>
    </source>
</evidence>
<dbReference type="NCBIfam" id="TIGR01783">
    <property type="entry name" value="TonB-siderophor"/>
    <property type="match status" value="1"/>
</dbReference>
<evidence type="ECO:0000256" key="13">
    <source>
        <dbReference type="ARBA" id="ARBA00023237"/>
    </source>
</evidence>
<sequence length="719" mass="78077">MPVPNLRLTRIAFLVAQSLLVASAAHAQTATLTTEQTLPQVVVSETALPRDTGRNASVGGFGTAPLLQTPAAVSVISQQQLQDLQIRRIADISRLDASLNEAYNAVGYAEQFSIRGFALDNASSYRKDGLPIASDAAIPFENKERVEILKGLSGLQAGISTPGGIIDFITKRPTATPLRSILLEASERGTVYGSVDFGGRFDDKRFGYRINAAAEKIRSYVKGADGERQFVSGAFDWQISPKALLQIDLDTQHKSQLTAPGFQLLGGTDLPTGVSAKTMLNNQPWSKPVVTDSTNVGLRFDYKWNQDWSSTIAVNRHRLLRDDYAAFPYGCASAGLFPGFCANGDYDVYDYQSTGEVKTLLSTKASLQGKFATGAIVHQVTLGMDTLRRRDEFGDCVYGTLDCAGSMANGTSNIYQPVVVPASTISTGPVMLQRKGNEQSLFVQDILTLSEQVKLHAGLRHTQIERTQFGTAFERSYVLPSVALVVNPLANWTLYGAYSQGLEHGGVAPLLTTNANQILDPSKSRQQELGVKAELAGNWQMSAALFQITKPLEYTNSSFTYLRNGDAVHRGVELATQGKMTRDLTIGFSATALQARQRNTDDAAQNDQRVTNVPDFRSALTLDYAVPTIAGLKLNGAWNYSGNKVFSPDSVARITIPSYHLFNLGARYLTSVNGTATTLRANVDNAFDKFYWRDASSALGGYLLAGAPRTFKVSAQFDF</sequence>
<dbReference type="RefSeq" id="WP_344764126.1">
    <property type="nucleotide sequence ID" value="NZ_BAAAZE010000012.1"/>
</dbReference>
<evidence type="ECO:0000256" key="9">
    <source>
        <dbReference type="ARBA" id="ARBA00023065"/>
    </source>
</evidence>
<evidence type="ECO:0000313" key="21">
    <source>
        <dbReference type="Proteomes" id="UP001501353"/>
    </source>
</evidence>
<evidence type="ECO:0000256" key="16">
    <source>
        <dbReference type="RuleBase" id="RU003357"/>
    </source>
</evidence>
<evidence type="ECO:0000256" key="14">
    <source>
        <dbReference type="PROSITE-ProRule" id="PRU01360"/>
    </source>
</evidence>
<feature type="signal peptide" evidence="17">
    <location>
        <begin position="1"/>
        <end position="27"/>
    </location>
</feature>
<evidence type="ECO:0000256" key="15">
    <source>
        <dbReference type="PROSITE-ProRule" id="PRU10144"/>
    </source>
</evidence>
<keyword evidence="7 17" id="KW-0732">Signal</keyword>
<keyword evidence="9" id="KW-0406">Ion transport</keyword>
<dbReference type="EMBL" id="BAAAZE010000012">
    <property type="protein sequence ID" value="GAA4028826.1"/>
    <property type="molecule type" value="Genomic_DNA"/>
</dbReference>
<keyword evidence="3 14" id="KW-0813">Transport</keyword>
<gene>
    <name evidence="20" type="ORF">GCM10022212_28680</name>
</gene>
<dbReference type="Pfam" id="PF07715">
    <property type="entry name" value="Plug"/>
    <property type="match status" value="1"/>
</dbReference>
<comment type="caution">
    <text evidence="20">The sequence shown here is derived from an EMBL/GenBank/DDBJ whole genome shotgun (WGS) entry which is preliminary data.</text>
</comment>
<dbReference type="SUPFAM" id="SSF56935">
    <property type="entry name" value="Porins"/>
    <property type="match status" value="1"/>
</dbReference>
<evidence type="ECO:0000256" key="12">
    <source>
        <dbReference type="ARBA" id="ARBA00023170"/>
    </source>
</evidence>
<evidence type="ECO:0000256" key="8">
    <source>
        <dbReference type="ARBA" id="ARBA00023004"/>
    </source>
</evidence>
<dbReference type="InterPro" id="IPR036942">
    <property type="entry name" value="Beta-barrel_TonB_sf"/>
</dbReference>
<comment type="similarity">
    <text evidence="2 14 16">Belongs to the TonB-dependent receptor family.</text>
</comment>
<evidence type="ECO:0000259" key="19">
    <source>
        <dbReference type="Pfam" id="PF07715"/>
    </source>
</evidence>
<evidence type="ECO:0000256" key="5">
    <source>
        <dbReference type="ARBA" id="ARBA00022496"/>
    </source>
</evidence>
<dbReference type="Gene3D" id="2.40.170.20">
    <property type="entry name" value="TonB-dependent receptor, beta-barrel domain"/>
    <property type="match status" value="1"/>
</dbReference>
<organism evidence="20 21">
    <name type="scientific">Actimicrobium antarcticum</name>
    <dbReference type="NCBI Taxonomy" id="1051899"/>
    <lineage>
        <taxon>Bacteria</taxon>
        <taxon>Pseudomonadati</taxon>
        <taxon>Pseudomonadota</taxon>
        <taxon>Betaproteobacteria</taxon>
        <taxon>Burkholderiales</taxon>
        <taxon>Oxalobacteraceae</taxon>
        <taxon>Actimicrobium</taxon>
    </lineage>
</organism>
<evidence type="ECO:0000256" key="1">
    <source>
        <dbReference type="ARBA" id="ARBA00004571"/>
    </source>
</evidence>
<feature type="domain" description="TonB-dependent receptor-like beta-barrel" evidence="18">
    <location>
        <begin position="247"/>
        <end position="685"/>
    </location>
</feature>
<feature type="chain" id="PRO_5045118643" evidence="17">
    <location>
        <begin position="28"/>
        <end position="719"/>
    </location>
</feature>
<evidence type="ECO:0000259" key="18">
    <source>
        <dbReference type="Pfam" id="PF00593"/>
    </source>
</evidence>
<evidence type="ECO:0000256" key="4">
    <source>
        <dbReference type="ARBA" id="ARBA00022452"/>
    </source>
</evidence>
<dbReference type="InterPro" id="IPR012910">
    <property type="entry name" value="Plug_dom"/>
</dbReference>
<dbReference type="Pfam" id="PF00593">
    <property type="entry name" value="TonB_dep_Rec_b-barrel"/>
    <property type="match status" value="1"/>
</dbReference>
<dbReference type="Proteomes" id="UP001501353">
    <property type="component" value="Unassembled WGS sequence"/>
</dbReference>
<name>A0ABP7TND3_9BURK</name>
<keyword evidence="10 16" id="KW-0798">TonB box</keyword>
<evidence type="ECO:0000256" key="10">
    <source>
        <dbReference type="ARBA" id="ARBA00023077"/>
    </source>
</evidence>
<feature type="domain" description="TonB-dependent receptor plug" evidence="19">
    <location>
        <begin position="66"/>
        <end position="165"/>
    </location>
</feature>
<dbReference type="InterPro" id="IPR000531">
    <property type="entry name" value="Beta-barrel_TonB"/>
</dbReference>
<accession>A0ABP7TND3</accession>
<dbReference type="PROSITE" id="PS52016">
    <property type="entry name" value="TONB_DEPENDENT_REC_3"/>
    <property type="match status" value="1"/>
</dbReference>
<reference evidence="21" key="1">
    <citation type="journal article" date="2019" name="Int. J. Syst. Evol. Microbiol.">
        <title>The Global Catalogue of Microorganisms (GCM) 10K type strain sequencing project: providing services to taxonomists for standard genome sequencing and annotation.</title>
        <authorList>
            <consortium name="The Broad Institute Genomics Platform"/>
            <consortium name="The Broad Institute Genome Sequencing Center for Infectious Disease"/>
            <person name="Wu L."/>
            <person name="Ma J."/>
        </authorList>
    </citation>
    <scope>NUCLEOTIDE SEQUENCE [LARGE SCALE GENOMIC DNA]</scope>
    <source>
        <strain evidence="21">JCM 16673</strain>
    </source>
</reference>
<protein>
    <submittedName>
        <fullName evidence="20">TonB-dependent siderophore receptor</fullName>
    </submittedName>
</protein>
<dbReference type="InterPro" id="IPR010105">
    <property type="entry name" value="TonB_sidphr_rcpt"/>
</dbReference>
<evidence type="ECO:0000256" key="11">
    <source>
        <dbReference type="ARBA" id="ARBA00023136"/>
    </source>
</evidence>
<dbReference type="InterPro" id="IPR010917">
    <property type="entry name" value="TonB_rcpt_CS"/>
</dbReference>
<keyword evidence="11 14" id="KW-0472">Membrane</keyword>
<proteinExistence type="inferred from homology"/>
<evidence type="ECO:0000256" key="17">
    <source>
        <dbReference type="SAM" id="SignalP"/>
    </source>
</evidence>
<keyword evidence="13 14" id="KW-0998">Cell outer membrane</keyword>
<evidence type="ECO:0000256" key="7">
    <source>
        <dbReference type="ARBA" id="ARBA00022729"/>
    </source>
</evidence>
<evidence type="ECO:0000256" key="2">
    <source>
        <dbReference type="ARBA" id="ARBA00009810"/>
    </source>
</evidence>
<keyword evidence="6 14" id="KW-0812">Transmembrane</keyword>
<dbReference type="InterPro" id="IPR039426">
    <property type="entry name" value="TonB-dep_rcpt-like"/>
</dbReference>
<feature type="short sequence motif" description="TonB C-terminal box" evidence="15">
    <location>
        <begin position="702"/>
        <end position="719"/>
    </location>
</feature>
<dbReference type="InterPro" id="IPR037066">
    <property type="entry name" value="Plug_dom_sf"/>
</dbReference>
<dbReference type="PROSITE" id="PS01156">
    <property type="entry name" value="TONB_DEPENDENT_REC_2"/>
    <property type="match status" value="1"/>
</dbReference>
<keyword evidence="8" id="KW-0408">Iron</keyword>
<comment type="subcellular location">
    <subcellularLocation>
        <location evidence="1 14">Cell outer membrane</location>
        <topology evidence="1 14">Multi-pass membrane protein</topology>
    </subcellularLocation>
</comment>
<keyword evidence="4 14" id="KW-1134">Transmembrane beta strand</keyword>
<keyword evidence="21" id="KW-1185">Reference proteome</keyword>